<feature type="domain" description="Proline dehydrogenase" evidence="2">
    <location>
        <begin position="76"/>
        <end position="372"/>
    </location>
</feature>
<keyword evidence="1" id="KW-0560">Oxidoreductase</keyword>
<dbReference type="InterPro" id="IPR029041">
    <property type="entry name" value="FAD-linked_oxidoreductase-like"/>
</dbReference>
<evidence type="ECO:0000313" key="3">
    <source>
        <dbReference type="EMBL" id="OWK98562.1"/>
    </source>
</evidence>
<name>A0A246BA46_9FLAO</name>
<dbReference type="AlphaFoldDB" id="A0A246BA46"/>
<dbReference type="InterPro" id="IPR015659">
    <property type="entry name" value="Proline_oxidase"/>
</dbReference>
<dbReference type="GO" id="GO:0071949">
    <property type="term" value="F:FAD binding"/>
    <property type="evidence" value="ECO:0007669"/>
    <property type="project" value="TreeGrafter"/>
</dbReference>
<dbReference type="Pfam" id="PF01619">
    <property type="entry name" value="Pro_dh"/>
    <property type="match status" value="1"/>
</dbReference>
<dbReference type="Gene3D" id="3.20.20.220">
    <property type="match status" value="1"/>
</dbReference>
<dbReference type="RefSeq" id="WP_088263766.1">
    <property type="nucleotide sequence ID" value="NZ_JASZ02000008.1"/>
</dbReference>
<dbReference type="SUPFAM" id="SSF51730">
    <property type="entry name" value="FAD-linked oxidoreductase"/>
    <property type="match status" value="1"/>
</dbReference>
<comment type="caution">
    <text evidence="3">The sequence shown here is derived from an EMBL/GenBank/DDBJ whole genome shotgun (WGS) entry which is preliminary data.</text>
</comment>
<reference evidence="3 4" key="2">
    <citation type="submission" date="2017-05" db="EMBL/GenBank/DDBJ databases">
        <title>Genome of Chryseobacterium haifense.</title>
        <authorList>
            <person name="Newman J.D."/>
        </authorList>
    </citation>
    <scope>NUCLEOTIDE SEQUENCE [LARGE SCALE GENOMIC DNA]</scope>
    <source>
        <strain evidence="3 4">DSM 19056</strain>
    </source>
</reference>
<sequence>MSIFNNTALAFADKSDYQLKKAYWMFKLIEQPALTKIGTRILNFTVHNNFPLAGDLVKATLFEQFCGGETREESMKAVIRMFKRGVGSIFDYSIEGKEEEETFDAVCQEIKDIVRFSVGNPAIPFIVFKPTAFGRIDIYEAVGKGTELTESQKEEWARVVKRFDEVCELCHENNKKVMVDAEESWMQDAADQLVEDMMEKYNREKPIVWNTIQMYRTGRIEYMQENLQRAKEKGYYIGYKIVRGAYMEKERERAAEMNYPDPIQPNKEASDRNYNAAIDFVMQNIDRVSGFFGTHNEISTELVMNKMQGKDLENSSESIYFGQLYGMSDNITYTLADQKYNVAKYLPYGPVKDVVPYLTRRAEENTSVAGQTGRELSLISKELKRRKGN</sequence>
<dbReference type="Proteomes" id="UP000197587">
    <property type="component" value="Unassembled WGS sequence"/>
</dbReference>
<dbReference type="InterPro" id="IPR002872">
    <property type="entry name" value="Proline_DH_dom"/>
</dbReference>
<evidence type="ECO:0000313" key="4">
    <source>
        <dbReference type="Proteomes" id="UP000197587"/>
    </source>
</evidence>
<reference evidence="3 4" key="1">
    <citation type="submission" date="2014-01" db="EMBL/GenBank/DDBJ databases">
        <authorList>
            <consortium name="Genome Consortium for Active Teaching"/>
            <person name="Sontag T.C."/>
            <person name="Newman J.D."/>
        </authorList>
    </citation>
    <scope>NUCLEOTIDE SEQUENCE [LARGE SCALE GENOMIC DNA]</scope>
    <source>
        <strain evidence="3 4">DSM 19056</strain>
    </source>
</reference>
<gene>
    <name evidence="3" type="ORF">AP75_05300</name>
</gene>
<organism evidence="3 4">
    <name type="scientific">Kaistella haifensis DSM 19056</name>
    <dbReference type="NCBI Taxonomy" id="1450526"/>
    <lineage>
        <taxon>Bacteria</taxon>
        <taxon>Pseudomonadati</taxon>
        <taxon>Bacteroidota</taxon>
        <taxon>Flavobacteriia</taxon>
        <taxon>Flavobacteriales</taxon>
        <taxon>Weeksellaceae</taxon>
        <taxon>Chryseobacterium group</taxon>
        <taxon>Kaistella</taxon>
    </lineage>
</organism>
<evidence type="ECO:0000256" key="1">
    <source>
        <dbReference type="ARBA" id="ARBA00023002"/>
    </source>
</evidence>
<accession>A0A246BA46</accession>
<dbReference type="PANTHER" id="PTHR13914">
    <property type="entry name" value="PROLINE OXIDASE"/>
    <property type="match status" value="1"/>
</dbReference>
<keyword evidence="4" id="KW-1185">Reference proteome</keyword>
<dbReference type="GO" id="GO:0004657">
    <property type="term" value="F:proline dehydrogenase activity"/>
    <property type="evidence" value="ECO:0007669"/>
    <property type="project" value="InterPro"/>
</dbReference>
<dbReference type="PANTHER" id="PTHR13914:SF0">
    <property type="entry name" value="PROLINE DEHYDROGENASE 1, MITOCHONDRIAL"/>
    <property type="match status" value="1"/>
</dbReference>
<dbReference type="GO" id="GO:0010133">
    <property type="term" value="P:L-proline catabolic process to L-glutamate"/>
    <property type="evidence" value="ECO:0007669"/>
    <property type="project" value="TreeGrafter"/>
</dbReference>
<proteinExistence type="predicted"/>
<evidence type="ECO:0000259" key="2">
    <source>
        <dbReference type="Pfam" id="PF01619"/>
    </source>
</evidence>
<dbReference type="EMBL" id="JASZ02000008">
    <property type="protein sequence ID" value="OWK98562.1"/>
    <property type="molecule type" value="Genomic_DNA"/>
</dbReference>
<protein>
    <submittedName>
        <fullName evidence="3">Proline dehydrogenase</fullName>
    </submittedName>
</protein>